<dbReference type="InterPro" id="IPR050934">
    <property type="entry name" value="ITIH"/>
</dbReference>
<dbReference type="PANTHER" id="PTHR10338">
    <property type="entry name" value="INTER-ALPHA-TRYPSIN INHIBITOR HEAVY CHAIN FAMILY MEMBER"/>
    <property type="match status" value="1"/>
</dbReference>
<dbReference type="GO" id="GO:0030212">
    <property type="term" value="P:hyaluronan metabolic process"/>
    <property type="evidence" value="ECO:0007669"/>
    <property type="project" value="InterPro"/>
</dbReference>
<dbReference type="PANTHER" id="PTHR10338:SF115">
    <property type="entry name" value="INTER-ALPHA-TRYPSIN INHIBITOR HEAVY CHAIN H3"/>
    <property type="match status" value="1"/>
</dbReference>
<feature type="domain" description="Inter-alpha-trypsin inhibitor heavy chain C-terminal" evidence="1">
    <location>
        <begin position="58"/>
        <end position="231"/>
    </location>
</feature>
<organism evidence="2 3">
    <name type="scientific">Denticeps clupeoides</name>
    <name type="common">denticle herring</name>
    <dbReference type="NCBI Taxonomy" id="299321"/>
    <lineage>
        <taxon>Eukaryota</taxon>
        <taxon>Metazoa</taxon>
        <taxon>Chordata</taxon>
        <taxon>Craniata</taxon>
        <taxon>Vertebrata</taxon>
        <taxon>Euteleostomi</taxon>
        <taxon>Actinopterygii</taxon>
        <taxon>Neopterygii</taxon>
        <taxon>Teleostei</taxon>
        <taxon>Clupei</taxon>
        <taxon>Clupeiformes</taxon>
        <taxon>Denticipitoidei</taxon>
        <taxon>Denticipitidae</taxon>
        <taxon>Denticeps</taxon>
    </lineage>
</organism>
<evidence type="ECO:0000313" key="2">
    <source>
        <dbReference type="Ensembl" id="ENSDCDP00010039018.1"/>
    </source>
</evidence>
<evidence type="ECO:0000259" key="1">
    <source>
        <dbReference type="Pfam" id="PF06668"/>
    </source>
</evidence>
<dbReference type="Ensembl" id="ENSDCDT00010048730.1">
    <property type="protein sequence ID" value="ENSDCDP00010039018.1"/>
    <property type="gene ID" value="ENSDCDG00010025166.1"/>
</dbReference>
<dbReference type="GeneTree" id="ENSGT00940000154554"/>
<protein>
    <recommendedName>
        <fullName evidence="1">Inter-alpha-trypsin inhibitor heavy chain C-terminal domain-containing protein</fullName>
    </recommendedName>
</protein>
<evidence type="ECO:0000313" key="3">
    <source>
        <dbReference type="Proteomes" id="UP000694580"/>
    </source>
</evidence>
<reference evidence="2" key="2">
    <citation type="submission" date="2025-08" db="UniProtKB">
        <authorList>
            <consortium name="Ensembl"/>
        </authorList>
    </citation>
    <scope>IDENTIFICATION</scope>
</reference>
<proteinExistence type="predicted"/>
<reference evidence="2" key="3">
    <citation type="submission" date="2025-09" db="UniProtKB">
        <authorList>
            <consortium name="Ensembl"/>
        </authorList>
    </citation>
    <scope>IDENTIFICATION</scope>
</reference>
<reference evidence="2 3" key="1">
    <citation type="submission" date="2020-06" db="EMBL/GenBank/DDBJ databases">
        <authorList>
            <consortium name="Wellcome Sanger Institute Data Sharing"/>
        </authorList>
    </citation>
    <scope>NUCLEOTIDE SEQUENCE [LARGE SCALE GENOMIC DNA]</scope>
</reference>
<gene>
    <name evidence="2" type="primary">PMM2</name>
</gene>
<dbReference type="GO" id="GO:0004867">
    <property type="term" value="F:serine-type endopeptidase inhibitor activity"/>
    <property type="evidence" value="ECO:0007669"/>
    <property type="project" value="InterPro"/>
</dbReference>
<accession>A0AAY4D0V4</accession>
<sequence length="253" mass="28619">QCSSLPSAQPTLNPFPTVRLDGDPHFIIELPQRNDALCFNINEKPGTIFSLVKDPVLGIVVNGRIIGDKKVSPGGKMNTYFGSFGIMYPKLGIRLMVSTQEISVFHSSKLVKLIMDLQVAKDHLTISLRDSIKFVIILHKVWEKHPYHQDYLGFYTIDSHLFSTRVHGLLGQFYHGVQFEVGELHAGKDANKPSATMWVKGQEVTVFRGQQKDFRRDVKKGENVPCWFFRNNGTGIIDGSHEDYIVPGLFRTF</sequence>
<name>A0AAY4D0V4_9TELE</name>
<dbReference type="AlphaFoldDB" id="A0AAY4D0V4"/>
<dbReference type="Pfam" id="PF06668">
    <property type="entry name" value="ITI_HC_C"/>
    <property type="match status" value="1"/>
</dbReference>
<keyword evidence="3" id="KW-1185">Reference proteome</keyword>
<dbReference type="InterPro" id="IPR010600">
    <property type="entry name" value="ITI_HC_C"/>
</dbReference>
<dbReference type="Proteomes" id="UP000694580">
    <property type="component" value="Chromosome 12"/>
</dbReference>